<evidence type="ECO:0000256" key="1">
    <source>
        <dbReference type="SAM" id="MobiDB-lite"/>
    </source>
</evidence>
<name>A0AA40FYC4_9HYME</name>
<dbReference type="Proteomes" id="UP001177670">
    <property type="component" value="Unassembled WGS sequence"/>
</dbReference>
<keyword evidence="3" id="KW-1185">Reference proteome</keyword>
<sequence>MAAIARRPVRNDERCWVTRVDDDDDDDDDDNDEEAEEEEVAEETEEEEFACRRGNKQTDTLPFDSVETTTDGKVCRSPQTRR</sequence>
<gene>
    <name evidence="2" type="ORF">K0M31_003164</name>
</gene>
<organism evidence="2 3">
    <name type="scientific">Melipona bicolor</name>
    <dbReference type="NCBI Taxonomy" id="60889"/>
    <lineage>
        <taxon>Eukaryota</taxon>
        <taxon>Metazoa</taxon>
        <taxon>Ecdysozoa</taxon>
        <taxon>Arthropoda</taxon>
        <taxon>Hexapoda</taxon>
        <taxon>Insecta</taxon>
        <taxon>Pterygota</taxon>
        <taxon>Neoptera</taxon>
        <taxon>Endopterygota</taxon>
        <taxon>Hymenoptera</taxon>
        <taxon>Apocrita</taxon>
        <taxon>Aculeata</taxon>
        <taxon>Apoidea</taxon>
        <taxon>Anthophila</taxon>
        <taxon>Apidae</taxon>
        <taxon>Melipona</taxon>
    </lineage>
</organism>
<reference evidence="2" key="1">
    <citation type="submission" date="2021-10" db="EMBL/GenBank/DDBJ databases">
        <title>Melipona bicolor Genome sequencing and assembly.</title>
        <authorList>
            <person name="Araujo N.S."/>
            <person name="Arias M.C."/>
        </authorList>
    </citation>
    <scope>NUCLEOTIDE SEQUENCE</scope>
    <source>
        <strain evidence="2">USP_2M_L1-L4_2017</strain>
        <tissue evidence="2">Whole body</tissue>
    </source>
</reference>
<feature type="compositionally biased region" description="Acidic residues" evidence="1">
    <location>
        <begin position="21"/>
        <end position="48"/>
    </location>
</feature>
<comment type="caution">
    <text evidence="2">The sequence shown here is derived from an EMBL/GenBank/DDBJ whole genome shotgun (WGS) entry which is preliminary data.</text>
</comment>
<accession>A0AA40FYC4</accession>
<dbReference type="EMBL" id="JAHYIQ010000011">
    <property type="protein sequence ID" value="KAK1127668.1"/>
    <property type="molecule type" value="Genomic_DNA"/>
</dbReference>
<protein>
    <submittedName>
        <fullName evidence="2">Uncharacterized protein</fullName>
    </submittedName>
</protein>
<evidence type="ECO:0000313" key="3">
    <source>
        <dbReference type="Proteomes" id="UP001177670"/>
    </source>
</evidence>
<evidence type="ECO:0000313" key="2">
    <source>
        <dbReference type="EMBL" id="KAK1127668.1"/>
    </source>
</evidence>
<dbReference type="AlphaFoldDB" id="A0AA40FYC4"/>
<proteinExistence type="predicted"/>
<feature type="region of interest" description="Disordered" evidence="1">
    <location>
        <begin position="17"/>
        <end position="82"/>
    </location>
</feature>